<keyword evidence="4" id="KW-0067">ATP-binding</keyword>
<evidence type="ECO:0000313" key="7">
    <source>
        <dbReference type="EMBL" id="CAK0866440.1"/>
    </source>
</evidence>
<keyword evidence="2" id="KW-0378">Hydrolase</keyword>
<proteinExistence type="predicted"/>
<keyword evidence="8" id="KW-1185">Reference proteome</keyword>
<organism evidence="7 8">
    <name type="scientific">Prorocentrum cordatum</name>
    <dbReference type="NCBI Taxonomy" id="2364126"/>
    <lineage>
        <taxon>Eukaryota</taxon>
        <taxon>Sar</taxon>
        <taxon>Alveolata</taxon>
        <taxon>Dinophyceae</taxon>
        <taxon>Prorocentrales</taxon>
        <taxon>Prorocentraceae</taxon>
        <taxon>Prorocentrum</taxon>
    </lineage>
</organism>
<dbReference type="CDD" id="cd17917">
    <property type="entry name" value="DEXHc_RHA-like"/>
    <property type="match status" value="1"/>
</dbReference>
<reference evidence="7" key="1">
    <citation type="submission" date="2023-10" db="EMBL/GenBank/DDBJ databases">
        <authorList>
            <person name="Chen Y."/>
            <person name="Shah S."/>
            <person name="Dougan E. K."/>
            <person name="Thang M."/>
            <person name="Chan C."/>
        </authorList>
    </citation>
    <scope>NUCLEOTIDE SEQUENCE [LARGE SCALE GENOMIC DNA]</scope>
</reference>
<dbReference type="PROSITE" id="PS51192">
    <property type="entry name" value="HELICASE_ATP_BIND_1"/>
    <property type="match status" value="1"/>
</dbReference>
<dbReference type="PROSITE" id="PS00690">
    <property type="entry name" value="DEAH_ATP_HELICASE"/>
    <property type="match status" value="1"/>
</dbReference>
<feature type="domain" description="Helicase ATP-binding" evidence="6">
    <location>
        <begin position="256"/>
        <end position="417"/>
    </location>
</feature>
<dbReference type="Pfam" id="PF00270">
    <property type="entry name" value="DEAD"/>
    <property type="match status" value="1"/>
</dbReference>
<dbReference type="SUPFAM" id="SSF52540">
    <property type="entry name" value="P-loop containing nucleoside triphosphate hydrolases"/>
    <property type="match status" value="1"/>
</dbReference>
<dbReference type="PANTHER" id="PTHR18934">
    <property type="entry name" value="ATP-DEPENDENT RNA HELICASE"/>
    <property type="match status" value="1"/>
</dbReference>
<dbReference type="Proteomes" id="UP001189429">
    <property type="component" value="Unassembled WGS sequence"/>
</dbReference>
<name>A0ABN9V154_9DINO</name>
<feature type="non-terminal residue" evidence="7">
    <location>
        <position position="1"/>
    </location>
</feature>
<evidence type="ECO:0000256" key="5">
    <source>
        <dbReference type="SAM" id="MobiDB-lite"/>
    </source>
</evidence>
<dbReference type="PANTHER" id="PTHR18934:SF237">
    <property type="entry name" value="ATP-DEPENDENT DNA_RNA HELICASE DHX36"/>
    <property type="match status" value="1"/>
</dbReference>
<accession>A0ABN9V154</accession>
<evidence type="ECO:0000256" key="1">
    <source>
        <dbReference type="ARBA" id="ARBA00022741"/>
    </source>
</evidence>
<dbReference type="InterPro" id="IPR014001">
    <property type="entry name" value="Helicase_ATP-bd"/>
</dbReference>
<sequence length="417" mass="46332">DGGGKGGGYDWRQHTQASSDPDVQNAVRQVCERILAAAPGYSEVVEAWGHERQTYKRYCLQYGLAFSKEDRGQFRIEKLDPDAGNPFADLLALLQRLGGGGPMNTQDLLWHAKQDEPELWRRLGTKGVNNCSSKKLQYCEDEVKQYFSVSQDWYQIAPIGGMGAQKEFAKPIRLSSQQHGPLVQQAIQGIDRALRVVPRRDRTDQKGGKELFCVFNEESSSSRTQMVLAQKNTEAYKRMLPARQRLPAYQRADVVLEKVDAADVLVICGATGCGKTTQLPQLLVEAMAARGDSSRVLCTQPRRISATSVAQRVAQERGDELGRTVGYQIRFEHRACAETSLLYCTVGILLRHLASNPTLDGVGVVILDEVHERDVHTDFALLILRDLVVGPRRGSLKLVLMSATINAQGFVDYFAKP</sequence>
<evidence type="ECO:0000259" key="6">
    <source>
        <dbReference type="PROSITE" id="PS51192"/>
    </source>
</evidence>
<evidence type="ECO:0000256" key="4">
    <source>
        <dbReference type="ARBA" id="ARBA00022840"/>
    </source>
</evidence>
<dbReference type="InterPro" id="IPR002464">
    <property type="entry name" value="DNA/RNA_helicase_DEAH_CS"/>
</dbReference>
<keyword evidence="1" id="KW-0547">Nucleotide-binding</keyword>
<dbReference type="InterPro" id="IPR027417">
    <property type="entry name" value="P-loop_NTPase"/>
</dbReference>
<protein>
    <recommendedName>
        <fullName evidence="6">Helicase ATP-binding domain-containing protein</fullName>
    </recommendedName>
</protein>
<gene>
    <name evidence="7" type="ORF">PCOR1329_LOCUS53619</name>
</gene>
<evidence type="ECO:0000256" key="2">
    <source>
        <dbReference type="ARBA" id="ARBA00022801"/>
    </source>
</evidence>
<dbReference type="EMBL" id="CAUYUJ010016536">
    <property type="protein sequence ID" value="CAK0866440.1"/>
    <property type="molecule type" value="Genomic_DNA"/>
</dbReference>
<keyword evidence="3" id="KW-0347">Helicase</keyword>
<dbReference type="InterPro" id="IPR011545">
    <property type="entry name" value="DEAD/DEAH_box_helicase_dom"/>
</dbReference>
<dbReference type="Gene3D" id="3.40.50.300">
    <property type="entry name" value="P-loop containing nucleotide triphosphate hydrolases"/>
    <property type="match status" value="1"/>
</dbReference>
<evidence type="ECO:0000256" key="3">
    <source>
        <dbReference type="ARBA" id="ARBA00022806"/>
    </source>
</evidence>
<evidence type="ECO:0000313" key="8">
    <source>
        <dbReference type="Proteomes" id="UP001189429"/>
    </source>
</evidence>
<feature type="region of interest" description="Disordered" evidence="5">
    <location>
        <begin position="1"/>
        <end position="24"/>
    </location>
</feature>
<dbReference type="SMART" id="SM00487">
    <property type="entry name" value="DEXDc"/>
    <property type="match status" value="1"/>
</dbReference>
<feature type="non-terminal residue" evidence="7">
    <location>
        <position position="417"/>
    </location>
</feature>
<comment type="caution">
    <text evidence="7">The sequence shown here is derived from an EMBL/GenBank/DDBJ whole genome shotgun (WGS) entry which is preliminary data.</text>
</comment>